<proteinExistence type="predicted"/>
<dbReference type="EMBL" id="JASNQZ010000010">
    <property type="protein sequence ID" value="KAL0952747.1"/>
    <property type="molecule type" value="Genomic_DNA"/>
</dbReference>
<feature type="compositionally biased region" description="Polar residues" evidence="1">
    <location>
        <begin position="103"/>
        <end position="120"/>
    </location>
</feature>
<keyword evidence="3" id="KW-1185">Reference proteome</keyword>
<dbReference type="Proteomes" id="UP001556367">
    <property type="component" value="Unassembled WGS sequence"/>
</dbReference>
<evidence type="ECO:0000313" key="3">
    <source>
        <dbReference type="Proteomes" id="UP001556367"/>
    </source>
</evidence>
<accession>A0ABR3JB10</accession>
<comment type="caution">
    <text evidence="2">The sequence shown here is derived from an EMBL/GenBank/DDBJ whole genome shotgun (WGS) entry which is preliminary data.</text>
</comment>
<sequence>MQSLYDIQGKIPQLKKLAIDAEWARYAHANLTAFGTAPALKEVCLRHISPSELKLPWSQVEVFSFQISSPSAKVSIAFAVLFAVPPFNSERHRRNHHRYRTIHGTSTKNSDAPSSSGAQV</sequence>
<organism evidence="2 3">
    <name type="scientific">Hohenbuehelia grisea</name>
    <dbReference type="NCBI Taxonomy" id="104357"/>
    <lineage>
        <taxon>Eukaryota</taxon>
        <taxon>Fungi</taxon>
        <taxon>Dikarya</taxon>
        <taxon>Basidiomycota</taxon>
        <taxon>Agaricomycotina</taxon>
        <taxon>Agaricomycetes</taxon>
        <taxon>Agaricomycetidae</taxon>
        <taxon>Agaricales</taxon>
        <taxon>Pleurotineae</taxon>
        <taxon>Pleurotaceae</taxon>
        <taxon>Hohenbuehelia</taxon>
    </lineage>
</organism>
<name>A0ABR3JB10_9AGAR</name>
<gene>
    <name evidence="2" type="ORF">HGRIS_006977</name>
</gene>
<reference evidence="3" key="1">
    <citation type="submission" date="2024-06" db="EMBL/GenBank/DDBJ databases">
        <title>Multi-omics analyses provide insights into the biosynthesis of the anticancer antibiotic pleurotin in Hohenbuehelia grisea.</title>
        <authorList>
            <person name="Weaver J.A."/>
            <person name="Alberti F."/>
        </authorList>
    </citation>
    <scope>NUCLEOTIDE SEQUENCE [LARGE SCALE GENOMIC DNA]</scope>
    <source>
        <strain evidence="3">T-177</strain>
    </source>
</reference>
<evidence type="ECO:0000256" key="1">
    <source>
        <dbReference type="SAM" id="MobiDB-lite"/>
    </source>
</evidence>
<evidence type="ECO:0000313" key="2">
    <source>
        <dbReference type="EMBL" id="KAL0952747.1"/>
    </source>
</evidence>
<feature type="compositionally biased region" description="Basic residues" evidence="1">
    <location>
        <begin position="92"/>
        <end position="101"/>
    </location>
</feature>
<protein>
    <submittedName>
        <fullName evidence="2">Uncharacterized protein</fullName>
    </submittedName>
</protein>
<feature type="region of interest" description="Disordered" evidence="1">
    <location>
        <begin position="92"/>
        <end position="120"/>
    </location>
</feature>